<organism evidence="3 4">
    <name type="scientific">Solanum verrucosum</name>
    <dbReference type="NCBI Taxonomy" id="315347"/>
    <lineage>
        <taxon>Eukaryota</taxon>
        <taxon>Viridiplantae</taxon>
        <taxon>Streptophyta</taxon>
        <taxon>Embryophyta</taxon>
        <taxon>Tracheophyta</taxon>
        <taxon>Spermatophyta</taxon>
        <taxon>Magnoliopsida</taxon>
        <taxon>eudicotyledons</taxon>
        <taxon>Gunneridae</taxon>
        <taxon>Pentapetalae</taxon>
        <taxon>asterids</taxon>
        <taxon>lamiids</taxon>
        <taxon>Solanales</taxon>
        <taxon>Solanaceae</taxon>
        <taxon>Solanoideae</taxon>
        <taxon>Solaneae</taxon>
        <taxon>Solanum</taxon>
    </lineage>
</organism>
<dbReference type="InterPro" id="IPR043502">
    <property type="entry name" value="DNA/RNA_pol_sf"/>
</dbReference>
<reference evidence="3" key="1">
    <citation type="submission" date="2023-08" db="EMBL/GenBank/DDBJ databases">
        <title>A de novo genome assembly of Solanum verrucosum Schlechtendal, a Mexican diploid species geographically isolated from the other diploid A-genome species in potato relatives.</title>
        <authorList>
            <person name="Hosaka K."/>
        </authorList>
    </citation>
    <scope>NUCLEOTIDE SEQUENCE</scope>
    <source>
        <tissue evidence="3">Young leaves</tissue>
    </source>
</reference>
<dbReference type="SUPFAM" id="SSF56672">
    <property type="entry name" value="DNA/RNA polymerases"/>
    <property type="match status" value="1"/>
</dbReference>
<dbReference type="PANTHER" id="PTHR24559">
    <property type="entry name" value="TRANSPOSON TY3-I GAG-POL POLYPROTEIN"/>
    <property type="match status" value="1"/>
</dbReference>
<dbReference type="Gene3D" id="3.30.70.270">
    <property type="match status" value="1"/>
</dbReference>
<dbReference type="EMBL" id="CP133614">
    <property type="protein sequence ID" value="WMV19005.1"/>
    <property type="molecule type" value="Genomic_DNA"/>
</dbReference>
<gene>
    <name evidence="3" type="ORF">MTR67_012390</name>
</gene>
<dbReference type="InterPro" id="IPR000477">
    <property type="entry name" value="RT_dom"/>
</dbReference>
<keyword evidence="4" id="KW-1185">Reference proteome</keyword>
<evidence type="ECO:0000313" key="3">
    <source>
        <dbReference type="EMBL" id="WMV19005.1"/>
    </source>
</evidence>
<sequence length="279" mass="31570">MKEYEAHLLELSKHSMSIVPDQAERVPKFVKGLTFSTRSFVFRGVSEGLPSSPFFLVHQLEEGVKTEVVVLFRAVGWFMYLCQQLRMVSKPKDLMVLAEVAMVVHLRLSTFEHAQGRGQTGRGSRTPGRGALAMQGGGVPRERDIDFSIELEPYTMPISIPPDHMDLAESKEWKDQLQDLLSKGFIFPSVSLLGAPLFSVGNNDGSIRMLFIDDILVYSNTEEDHDNHLRILLQRLREEKLYAKFSKCEFQLGSVAFLQHVVSKESFRVDPENIEAVRG</sequence>
<dbReference type="Gene3D" id="3.10.10.10">
    <property type="entry name" value="HIV Type 1 Reverse Transcriptase, subunit A, domain 1"/>
    <property type="match status" value="1"/>
</dbReference>
<proteinExistence type="predicted"/>
<dbReference type="AlphaFoldDB" id="A0AAF0QCX6"/>
<dbReference type="Pfam" id="PF00078">
    <property type="entry name" value="RVT_1"/>
    <property type="match status" value="1"/>
</dbReference>
<dbReference type="Proteomes" id="UP001234989">
    <property type="component" value="Chromosome 3"/>
</dbReference>
<evidence type="ECO:0000313" key="4">
    <source>
        <dbReference type="Proteomes" id="UP001234989"/>
    </source>
</evidence>
<name>A0AAF0QCX6_SOLVR</name>
<dbReference type="PANTHER" id="PTHR24559:SF444">
    <property type="entry name" value="REVERSE TRANSCRIPTASE DOMAIN-CONTAINING PROTEIN"/>
    <property type="match status" value="1"/>
</dbReference>
<dbReference type="InterPro" id="IPR053134">
    <property type="entry name" value="RNA-dir_DNA_polymerase"/>
</dbReference>
<dbReference type="InterPro" id="IPR043128">
    <property type="entry name" value="Rev_trsase/Diguanyl_cyclase"/>
</dbReference>
<evidence type="ECO:0000256" key="1">
    <source>
        <dbReference type="SAM" id="MobiDB-lite"/>
    </source>
</evidence>
<evidence type="ECO:0000259" key="2">
    <source>
        <dbReference type="Pfam" id="PF00078"/>
    </source>
</evidence>
<feature type="region of interest" description="Disordered" evidence="1">
    <location>
        <begin position="115"/>
        <end position="139"/>
    </location>
</feature>
<feature type="domain" description="Reverse transcriptase" evidence="2">
    <location>
        <begin position="209"/>
        <end position="258"/>
    </location>
</feature>
<protein>
    <recommendedName>
        <fullName evidence="2">Reverse transcriptase domain-containing protein</fullName>
    </recommendedName>
</protein>
<accession>A0AAF0QCX6</accession>